<dbReference type="SUPFAM" id="SSF51322">
    <property type="entry name" value="Cyanovirin-N"/>
    <property type="match status" value="1"/>
</dbReference>
<dbReference type="Gene3D" id="2.30.60.10">
    <property type="entry name" value="Cyanovirin-N"/>
    <property type="match status" value="1"/>
</dbReference>
<name>A0ABX5MB27_9PROT</name>
<dbReference type="InterPro" id="IPR011058">
    <property type="entry name" value="Cyanovirin-N"/>
</dbReference>
<dbReference type="Pfam" id="PF08881">
    <property type="entry name" value="CVNH"/>
    <property type="match status" value="1"/>
</dbReference>
<accession>A0ABX5MB27</accession>
<dbReference type="Proteomes" id="UP000247780">
    <property type="component" value="Unassembled WGS sequence"/>
</dbReference>
<evidence type="ECO:0000313" key="2">
    <source>
        <dbReference type="EMBL" id="PXV82467.1"/>
    </source>
</evidence>
<organism evidence="2 3">
    <name type="scientific">Nitrosomonas eutropha</name>
    <dbReference type="NCBI Taxonomy" id="916"/>
    <lineage>
        <taxon>Bacteria</taxon>
        <taxon>Pseudomonadati</taxon>
        <taxon>Pseudomonadota</taxon>
        <taxon>Betaproteobacteria</taxon>
        <taxon>Nitrosomonadales</taxon>
        <taxon>Nitrosomonadaceae</taxon>
        <taxon>Nitrosomonas</taxon>
    </lineage>
</organism>
<evidence type="ECO:0000259" key="1">
    <source>
        <dbReference type="Pfam" id="PF08881"/>
    </source>
</evidence>
<proteinExistence type="predicted"/>
<dbReference type="InterPro" id="IPR036673">
    <property type="entry name" value="Cyanovirin-N_sf"/>
</dbReference>
<protein>
    <submittedName>
        <fullName evidence="2">CVNH domain-containing protein</fullName>
    </submittedName>
</protein>
<dbReference type="EMBL" id="QICQ01000007">
    <property type="protein sequence ID" value="PXV82467.1"/>
    <property type="molecule type" value="Genomic_DNA"/>
</dbReference>
<reference evidence="2 3" key="1">
    <citation type="submission" date="2018-04" db="EMBL/GenBank/DDBJ databases">
        <title>Active sludge and wastewater microbial communities from Klosterneuburg, Austria.</title>
        <authorList>
            <person name="Wagner M."/>
        </authorList>
    </citation>
    <scope>NUCLEOTIDE SEQUENCE [LARGE SCALE GENOMIC DNA]</scope>
    <source>
        <strain evidence="2 3">Nm 57</strain>
    </source>
</reference>
<gene>
    <name evidence="2" type="ORF">C8R14_10739</name>
</gene>
<feature type="domain" description="Cyanovirin-N" evidence="1">
    <location>
        <begin position="53"/>
        <end position="157"/>
    </location>
</feature>
<comment type="caution">
    <text evidence="2">The sequence shown here is derived from an EMBL/GenBank/DDBJ whole genome shotgun (WGS) entry which is preliminary data.</text>
</comment>
<evidence type="ECO:0000313" key="3">
    <source>
        <dbReference type="Proteomes" id="UP000247780"/>
    </source>
</evidence>
<keyword evidence="3" id="KW-1185">Reference proteome</keyword>
<sequence>MRFVSQPHIRVLFITKFNRGFIMIRNIISVVTLFLLSFAFQASAFAANPEGSYQKTCTNIALNGETLTASCTRFNGSKNNTELPFATSCVGNVSNVDGNLVCTGATGSFARTCKDASIANNKLTATCQKSDGSWSKTPSTISYSGYQNQVTNCNGQLVDSPNCK</sequence>